<protein>
    <submittedName>
        <fullName evidence="2">N-methylhydantoinase B</fullName>
        <ecNumber evidence="2">3.5.2.14</ecNumber>
    </submittedName>
</protein>
<sequence>MNHQTNQAGGTPRIADPIGMEVFSNRLLTITEDMGNTLIRSSFSTNIKERKDCSVGLFDRHGRLIAQASHIPLHLGSLRGSVQAVLERFPAETIEPGMAFISNDPYLAGGTHMPDIALVTPMFAEGELRFFTANIAHHSDVGGSVPGSISAASRTVFEEGIRIPPILVVENGRIREDLLDFIASNTREPEERILDLKVQIATNERGNAALDGLVRQMGLAQVEQAIEDILNYTALRMKMRIGELGSSRGSFVCHLDDDGSGGDPVPVAVSVWVENGNLVFDFSGTGPQAKGALNVSRSALEASVFYAAKALLDPQLMPNEGMMAAVDIRAEKGLIINAQFPAAVGARSITCQKIVRSIFGAFREILPESRALSSGNDDLPTIVFSANHARRAGTYVYLETIGGGGPASAETDGMNAIHVHVTNTSNLPVEALEHEYPLMVDEYSLVERSGGAGRRRGGLGITRQITALRDGTIFSARSDGHKFPATGVAGGGDGATAHLYRNYGLPTEQALASKVTHLVLAKGENIRIETPGAGGYGLPSERTDAEVERDIADGVIAAGDLPLYGR</sequence>
<dbReference type="Proteomes" id="UP001429580">
    <property type="component" value="Unassembled WGS sequence"/>
</dbReference>
<dbReference type="InterPro" id="IPR003692">
    <property type="entry name" value="Hydantoinase_B"/>
</dbReference>
<organism evidence="2 3">
    <name type="scientific">Pseudochelatococcus lubricantis</name>
    <dbReference type="NCBI Taxonomy" id="1538102"/>
    <lineage>
        <taxon>Bacteria</taxon>
        <taxon>Pseudomonadati</taxon>
        <taxon>Pseudomonadota</taxon>
        <taxon>Alphaproteobacteria</taxon>
        <taxon>Hyphomicrobiales</taxon>
        <taxon>Chelatococcaceae</taxon>
        <taxon>Pseudochelatococcus</taxon>
    </lineage>
</organism>
<proteinExistence type="predicted"/>
<dbReference type="RefSeq" id="WP_343042572.1">
    <property type="nucleotide sequence ID" value="NZ_JAASQI010000006.1"/>
</dbReference>
<reference evidence="2 3" key="1">
    <citation type="submission" date="2020-03" db="EMBL/GenBank/DDBJ databases">
        <title>Genomic Encyclopedia of Type Strains, Phase IV (KMG-IV): sequencing the most valuable type-strain genomes for metagenomic binning, comparative biology and taxonomic classification.</title>
        <authorList>
            <person name="Goeker M."/>
        </authorList>
    </citation>
    <scope>NUCLEOTIDE SEQUENCE [LARGE SCALE GENOMIC DNA]</scope>
    <source>
        <strain evidence="2 3">DSM 103870</strain>
    </source>
</reference>
<dbReference type="PANTHER" id="PTHR11365">
    <property type="entry name" value="5-OXOPROLINASE RELATED"/>
    <property type="match status" value="1"/>
</dbReference>
<dbReference type="EC" id="3.5.2.14" evidence="2"/>
<dbReference type="EMBL" id="JAASQI010000006">
    <property type="protein sequence ID" value="NIJ58793.1"/>
    <property type="molecule type" value="Genomic_DNA"/>
</dbReference>
<name>A0ABX0V0V9_9HYPH</name>
<gene>
    <name evidence="2" type="ORF">FHS82_002648</name>
</gene>
<dbReference type="Pfam" id="PF02538">
    <property type="entry name" value="Hydantoinase_B"/>
    <property type="match status" value="1"/>
</dbReference>
<keyword evidence="3" id="KW-1185">Reference proteome</keyword>
<accession>A0ABX0V0V9</accession>
<evidence type="ECO:0000259" key="1">
    <source>
        <dbReference type="Pfam" id="PF02538"/>
    </source>
</evidence>
<evidence type="ECO:0000313" key="3">
    <source>
        <dbReference type="Proteomes" id="UP001429580"/>
    </source>
</evidence>
<dbReference type="InterPro" id="IPR045079">
    <property type="entry name" value="Oxoprolinase-like"/>
</dbReference>
<feature type="domain" description="Hydantoinase B/oxoprolinase" evidence="1">
    <location>
        <begin position="16"/>
        <end position="539"/>
    </location>
</feature>
<comment type="caution">
    <text evidence="2">The sequence shown here is derived from an EMBL/GenBank/DDBJ whole genome shotgun (WGS) entry which is preliminary data.</text>
</comment>
<dbReference type="PANTHER" id="PTHR11365:SF23">
    <property type="entry name" value="HYPOTHETICAL 5-OXOPROLINASE (EUROFUNG)-RELATED"/>
    <property type="match status" value="1"/>
</dbReference>
<keyword evidence="2" id="KW-0378">Hydrolase</keyword>
<dbReference type="GO" id="GO:0047423">
    <property type="term" value="F:N-methylhydantoinase (ATP-hydrolyzing) activity"/>
    <property type="evidence" value="ECO:0007669"/>
    <property type="project" value="UniProtKB-EC"/>
</dbReference>
<evidence type="ECO:0000313" key="2">
    <source>
        <dbReference type="EMBL" id="NIJ58793.1"/>
    </source>
</evidence>